<keyword evidence="2" id="KW-0472">Membrane</keyword>
<dbReference type="PANTHER" id="PTHR43670:SF7">
    <property type="entry name" value="OS01G0588000 PROTEIN"/>
    <property type="match status" value="1"/>
</dbReference>
<accession>A0A1E5V2A9</accession>
<comment type="subcellular location">
    <subcellularLocation>
        <location evidence="1">Cell membrane</location>
        <topology evidence="1">Single-pass membrane protein</topology>
    </subcellularLocation>
</comment>
<feature type="domain" description="SHSP" evidence="7">
    <location>
        <begin position="278"/>
        <end position="387"/>
    </location>
</feature>
<keyword evidence="9" id="KW-1185">Reference proteome</keyword>
<dbReference type="OrthoDB" id="1431247at2759"/>
<evidence type="ECO:0000256" key="4">
    <source>
        <dbReference type="PROSITE-ProRule" id="PRU00285"/>
    </source>
</evidence>
<organism evidence="8 9">
    <name type="scientific">Dichanthelium oligosanthes</name>
    <dbReference type="NCBI Taxonomy" id="888268"/>
    <lineage>
        <taxon>Eukaryota</taxon>
        <taxon>Viridiplantae</taxon>
        <taxon>Streptophyta</taxon>
        <taxon>Embryophyta</taxon>
        <taxon>Tracheophyta</taxon>
        <taxon>Spermatophyta</taxon>
        <taxon>Magnoliopsida</taxon>
        <taxon>Liliopsida</taxon>
        <taxon>Poales</taxon>
        <taxon>Poaceae</taxon>
        <taxon>PACMAD clade</taxon>
        <taxon>Panicoideae</taxon>
        <taxon>Panicodae</taxon>
        <taxon>Paniceae</taxon>
        <taxon>Dichantheliinae</taxon>
        <taxon>Dichanthelium</taxon>
    </lineage>
</organism>
<dbReference type="Gene3D" id="2.60.40.790">
    <property type="match status" value="2"/>
</dbReference>
<comment type="similarity">
    <text evidence="4 5">Belongs to the small heat shock protein (HSP20) family.</text>
</comment>
<feature type="region of interest" description="Disordered" evidence="6">
    <location>
        <begin position="1"/>
        <end position="55"/>
    </location>
</feature>
<feature type="domain" description="SHSP" evidence="7">
    <location>
        <begin position="51"/>
        <end position="164"/>
    </location>
</feature>
<keyword evidence="3" id="KW-0611">Plant defense</keyword>
<dbReference type="CDD" id="cd06464">
    <property type="entry name" value="ACD_sHsps-like"/>
    <property type="match status" value="2"/>
</dbReference>
<feature type="compositionally biased region" description="Basic and acidic residues" evidence="6">
    <location>
        <begin position="190"/>
        <end position="215"/>
    </location>
</feature>
<evidence type="ECO:0000256" key="5">
    <source>
        <dbReference type="RuleBase" id="RU003616"/>
    </source>
</evidence>
<dbReference type="GO" id="GO:0006952">
    <property type="term" value="P:defense response"/>
    <property type="evidence" value="ECO:0007669"/>
    <property type="project" value="UniProtKB-KW"/>
</dbReference>
<feature type="compositionally biased region" description="Low complexity" evidence="6">
    <location>
        <begin position="30"/>
        <end position="54"/>
    </location>
</feature>
<gene>
    <name evidence="8" type="ORF">BAE44_0019675</name>
</gene>
<evidence type="ECO:0000256" key="2">
    <source>
        <dbReference type="ARBA" id="ARBA00022475"/>
    </source>
</evidence>
<dbReference type="PANTHER" id="PTHR43670">
    <property type="entry name" value="HEAT SHOCK PROTEIN 26"/>
    <property type="match status" value="1"/>
</dbReference>
<feature type="compositionally biased region" description="Low complexity" evidence="6">
    <location>
        <begin position="151"/>
        <end position="164"/>
    </location>
</feature>
<dbReference type="STRING" id="888268.A0A1E5V2A9"/>
<dbReference type="Pfam" id="PF00011">
    <property type="entry name" value="HSP20"/>
    <property type="match status" value="1"/>
</dbReference>
<comment type="caution">
    <text evidence="8">The sequence shown here is derived from an EMBL/GenBank/DDBJ whole genome shotgun (WGS) entry which is preliminary data.</text>
</comment>
<keyword evidence="2" id="KW-1003">Cell membrane</keyword>
<protein>
    <recommendedName>
        <fullName evidence="7">SHSP domain-containing protein</fullName>
    </recommendedName>
</protein>
<evidence type="ECO:0000256" key="1">
    <source>
        <dbReference type="ARBA" id="ARBA00004162"/>
    </source>
</evidence>
<evidence type="ECO:0000259" key="7">
    <source>
        <dbReference type="PROSITE" id="PS01031"/>
    </source>
</evidence>
<dbReference type="SUPFAM" id="SSF49764">
    <property type="entry name" value="HSP20-like chaperones"/>
    <property type="match status" value="2"/>
</dbReference>
<dbReference type="EMBL" id="LWDX02053999">
    <property type="protein sequence ID" value="OEL19306.1"/>
    <property type="molecule type" value="Genomic_DNA"/>
</dbReference>
<feature type="region of interest" description="Disordered" evidence="6">
    <location>
        <begin position="151"/>
        <end position="267"/>
    </location>
</feature>
<dbReference type="AlphaFoldDB" id="A0A1E5V2A9"/>
<evidence type="ECO:0000256" key="3">
    <source>
        <dbReference type="ARBA" id="ARBA00022821"/>
    </source>
</evidence>
<dbReference type="GO" id="GO:0034605">
    <property type="term" value="P:cellular response to heat"/>
    <property type="evidence" value="ECO:0007669"/>
    <property type="project" value="TreeGrafter"/>
</dbReference>
<dbReference type="InterPro" id="IPR002068">
    <property type="entry name" value="A-crystallin/Hsp20_dom"/>
</dbReference>
<feature type="compositionally biased region" description="Basic and acidic residues" evidence="6">
    <location>
        <begin position="242"/>
        <end position="267"/>
    </location>
</feature>
<evidence type="ECO:0000256" key="6">
    <source>
        <dbReference type="SAM" id="MobiDB-lite"/>
    </source>
</evidence>
<dbReference type="GO" id="GO:0005886">
    <property type="term" value="C:plasma membrane"/>
    <property type="evidence" value="ECO:0007669"/>
    <property type="project" value="UniProtKB-SubCell"/>
</dbReference>
<dbReference type="InterPro" id="IPR008978">
    <property type="entry name" value="HSP20-like_chaperone"/>
</dbReference>
<evidence type="ECO:0000313" key="9">
    <source>
        <dbReference type="Proteomes" id="UP000095767"/>
    </source>
</evidence>
<sequence>MRHLLTASVHQSPHGHGSFQAQRHRRARTRTPAARSISSRPAMAASSQAPAAAADNVDPVHEWLDDGDSYLLRLNLPGEAQTSPKEDFRVHVDGEGRLTVIGQRRPAPGAAGEGGKHRLHKAFQLPNTADLDAISGRFDGTVLTLKVPKLQQQGQQPAGGADAAPLPPPATQAKEEEEAQAADGGGKPAGQEDKPAQAARDAEMTEQRRRIEAAERASLTARGKEEDQKAKPVAPPAQATEKQARGDHREDQDEKARADDHKEKVAREAARRIEAARARVAEAKAKAERERQCEHWKERVVEEGLKLADAVRFKKEDFKVQVDSGGRLTVRGERPAGYVRFHKAFQLPQTANFDGVAGRFDGTVLSLTVPKQPVSGTDMVLARLTEAKACAAEGTTTWAEALGGKGQMVAAAFAGVALGAFLAHRLLSATTNT</sequence>
<dbReference type="PROSITE" id="PS01031">
    <property type="entry name" value="SHSP"/>
    <property type="match status" value="2"/>
</dbReference>
<reference evidence="8 9" key="1">
    <citation type="submission" date="2016-09" db="EMBL/GenBank/DDBJ databases">
        <title>The draft genome of Dichanthelium oligosanthes: A C3 panicoid grass species.</title>
        <authorList>
            <person name="Studer A.J."/>
            <person name="Schnable J.C."/>
            <person name="Brutnell T.P."/>
        </authorList>
    </citation>
    <scope>NUCLEOTIDE SEQUENCE [LARGE SCALE GENOMIC DNA]</scope>
    <source>
        <strain evidence="9">cv. Kellogg 1175</strain>
        <tissue evidence="8">Leaf</tissue>
    </source>
</reference>
<dbReference type="Proteomes" id="UP000095767">
    <property type="component" value="Unassembled WGS sequence"/>
</dbReference>
<proteinExistence type="inferred from homology"/>
<name>A0A1E5V2A9_9POAL</name>
<evidence type="ECO:0000313" key="8">
    <source>
        <dbReference type="EMBL" id="OEL19306.1"/>
    </source>
</evidence>